<dbReference type="InterPro" id="IPR011050">
    <property type="entry name" value="Pectin_lyase_fold/virulence"/>
</dbReference>
<dbReference type="EMBL" id="CP003222">
    <property type="protein sequence ID" value="AEX99657.1"/>
    <property type="molecule type" value="Genomic_DNA"/>
</dbReference>
<dbReference type="Proteomes" id="UP000005638">
    <property type="component" value="Chromosome"/>
</dbReference>
<name>H2IA13_FLACA</name>
<evidence type="ECO:0000313" key="1">
    <source>
        <dbReference type="EMBL" id="AEX99657.1"/>
    </source>
</evidence>
<evidence type="ECO:0008006" key="3">
    <source>
        <dbReference type="Google" id="ProtNLM"/>
    </source>
</evidence>
<evidence type="ECO:0000313" key="2">
    <source>
        <dbReference type="Proteomes" id="UP000005638"/>
    </source>
</evidence>
<proteinExistence type="predicted"/>
<dbReference type="PROSITE" id="PS51257">
    <property type="entry name" value="PROKAR_LIPOPROTEIN"/>
    <property type="match status" value="1"/>
</dbReference>
<dbReference type="SUPFAM" id="SSF51126">
    <property type="entry name" value="Pectin lyase-like"/>
    <property type="match status" value="1"/>
</dbReference>
<reference evidence="1 2" key="1">
    <citation type="journal article" date="2012" name="J. Bacteriol.">
        <title>Genome Sequence of the Fish Pathogen Flavobacterium columnare ATCC 49512.</title>
        <authorList>
            <person name="Tekedar H.C."/>
            <person name="Karsi A."/>
            <person name="Gillaspy A.F."/>
            <person name="Dyer D.W."/>
            <person name="Benton N.R."/>
            <person name="Zaitshik J."/>
            <person name="Vamenta S."/>
            <person name="Banes M.M."/>
            <person name="Gulsoy N."/>
            <person name="Aboko-Cole M."/>
            <person name="Waldbieser G.C."/>
            <person name="Lawrence M.L."/>
        </authorList>
    </citation>
    <scope>NUCLEOTIDE SEQUENCE [LARGE SCALE GENOMIC DNA]</scope>
    <source>
        <strain evidence="2">ATCC 49512 / CIP 103533 / TG 44/87</strain>
    </source>
</reference>
<sequence>MRQYLFFLISIISIFISCRKDFETELSNGQLLFSKNTVYLDTVFSGVSSSTYSLKVYNKSHKDIRIPTVSLAKGTLSKYRLMIDGTTGMNNQGKIFNDVEILANDSLYIFIEETADIKDADVTDYLYTDQILFDTGLNQQKVDLVTLIQDAVFLYPEKKEKLTLDNLVPDNTVYGFELSEKDPINGNELHFTNKKPYVIYGYAGVPADKTLIIDPGARIYCHNQSGIFVKKSGSIKINGEESSDPKKLEKEVVFESDRLEPKYADIPGQWGGIYLADGSTKNEFNHLTIKNSSFGIFVDKNDGSTTNIFNTQIYNSSDFGLAARKGKIYGENIVINKCGQASLACTLGGEYRFKSCTFANYWNNSNRQTPCVYIDNTYKQKDVLLISDLSLASFVNCIIYGNNNIELGLKKNNLAAFNLDFSYCLIKFNDTNNQYNTSLYDFIKNTSNNNIVNTRQNNFDPKFKDPFKNDLRILKNSVAIAKGNDSFLIPKDIEGKNRTLPSDLGAYQHLDE</sequence>
<dbReference type="STRING" id="1041826.FCOL_01118"/>
<dbReference type="KEGG" id="fco:FCOL_01118"/>
<dbReference type="eggNOG" id="ENOG502Z7PX">
    <property type="taxonomic scope" value="Bacteria"/>
</dbReference>
<organism evidence="1 2">
    <name type="scientific">Flavobacterium columnare (strain ATCC 49512 / CIP 103533 / TG 44/87)</name>
    <dbReference type="NCBI Taxonomy" id="1041826"/>
    <lineage>
        <taxon>Bacteria</taxon>
        <taxon>Pseudomonadati</taxon>
        <taxon>Bacteroidota</taxon>
        <taxon>Flavobacteriia</taxon>
        <taxon>Flavobacteriales</taxon>
        <taxon>Flavobacteriaceae</taxon>
        <taxon>Flavobacterium</taxon>
    </lineage>
</organism>
<keyword evidence="2" id="KW-1185">Reference proteome</keyword>
<accession>H2IA13</accession>
<gene>
    <name evidence="1" type="ordered locus">FCOL_01118</name>
</gene>
<dbReference type="HOGENOM" id="CLU_040643_0_0_10"/>
<protein>
    <recommendedName>
        <fullName evidence="3">Right handed beta helix domain-containing protein</fullName>
    </recommendedName>
</protein>
<dbReference type="AlphaFoldDB" id="H2IA13"/>
<dbReference type="RefSeq" id="WP_014164354.1">
    <property type="nucleotide sequence ID" value="NC_016510.2"/>
</dbReference>